<protein>
    <submittedName>
        <fullName evidence="1">Uncharacterized protein</fullName>
    </submittedName>
</protein>
<reference evidence="2" key="2">
    <citation type="submission" date="2015-01" db="EMBL/GenBank/DDBJ databases">
        <title>Evolutionary Origins and Diversification of the Mycorrhizal Mutualists.</title>
        <authorList>
            <consortium name="DOE Joint Genome Institute"/>
            <consortium name="Mycorrhizal Genomics Consortium"/>
            <person name="Kohler A."/>
            <person name="Kuo A."/>
            <person name="Nagy L.G."/>
            <person name="Floudas D."/>
            <person name="Copeland A."/>
            <person name="Barry K.W."/>
            <person name="Cichocki N."/>
            <person name="Veneault-Fourrey C."/>
            <person name="LaButti K."/>
            <person name="Lindquist E.A."/>
            <person name="Lipzen A."/>
            <person name="Lundell T."/>
            <person name="Morin E."/>
            <person name="Murat C."/>
            <person name="Riley R."/>
            <person name="Ohm R."/>
            <person name="Sun H."/>
            <person name="Tunlid A."/>
            <person name="Henrissat B."/>
            <person name="Grigoriev I.V."/>
            <person name="Hibbett D.S."/>
            <person name="Martin F."/>
        </authorList>
    </citation>
    <scope>NUCLEOTIDE SEQUENCE [LARGE SCALE GENOMIC DNA]</scope>
    <source>
        <strain evidence="2">Zn</strain>
    </source>
</reference>
<dbReference type="EMBL" id="KN832875">
    <property type="protein sequence ID" value="KIN01730.1"/>
    <property type="molecule type" value="Genomic_DNA"/>
</dbReference>
<dbReference type="OrthoDB" id="3880401at2759"/>
<organism evidence="1 2">
    <name type="scientific">Oidiodendron maius (strain Zn)</name>
    <dbReference type="NCBI Taxonomy" id="913774"/>
    <lineage>
        <taxon>Eukaryota</taxon>
        <taxon>Fungi</taxon>
        <taxon>Dikarya</taxon>
        <taxon>Ascomycota</taxon>
        <taxon>Pezizomycotina</taxon>
        <taxon>Leotiomycetes</taxon>
        <taxon>Leotiomycetes incertae sedis</taxon>
        <taxon>Myxotrichaceae</taxon>
        <taxon>Oidiodendron</taxon>
    </lineage>
</organism>
<accession>A0A0C3HF22</accession>
<reference evidence="1 2" key="1">
    <citation type="submission" date="2014-04" db="EMBL/GenBank/DDBJ databases">
        <authorList>
            <consortium name="DOE Joint Genome Institute"/>
            <person name="Kuo A."/>
            <person name="Martino E."/>
            <person name="Perotto S."/>
            <person name="Kohler A."/>
            <person name="Nagy L.G."/>
            <person name="Floudas D."/>
            <person name="Copeland A."/>
            <person name="Barry K.W."/>
            <person name="Cichocki N."/>
            <person name="Veneault-Fourrey C."/>
            <person name="LaButti K."/>
            <person name="Lindquist E.A."/>
            <person name="Lipzen A."/>
            <person name="Lundell T."/>
            <person name="Morin E."/>
            <person name="Murat C."/>
            <person name="Sun H."/>
            <person name="Tunlid A."/>
            <person name="Henrissat B."/>
            <person name="Grigoriev I.V."/>
            <person name="Hibbett D.S."/>
            <person name="Martin F."/>
            <person name="Nordberg H.P."/>
            <person name="Cantor M.N."/>
            <person name="Hua S.X."/>
        </authorList>
    </citation>
    <scope>NUCLEOTIDE SEQUENCE [LARGE SCALE GENOMIC DNA]</scope>
    <source>
        <strain evidence="1 2">Zn</strain>
    </source>
</reference>
<name>A0A0C3HF22_OIDMZ</name>
<dbReference type="Proteomes" id="UP000054321">
    <property type="component" value="Unassembled WGS sequence"/>
</dbReference>
<dbReference type="HOGENOM" id="CLU_082183_1_0_1"/>
<evidence type="ECO:0000313" key="2">
    <source>
        <dbReference type="Proteomes" id="UP000054321"/>
    </source>
</evidence>
<evidence type="ECO:0000313" key="1">
    <source>
        <dbReference type="EMBL" id="KIN01730.1"/>
    </source>
</evidence>
<gene>
    <name evidence="1" type="ORF">OIDMADRAFT_53253</name>
</gene>
<keyword evidence="2" id="KW-1185">Reference proteome</keyword>
<sequence>MATDVTQQDAPELLYHVKRTVVDFAHDKSGATQITDILNTFTDLAAAKAAARSALASEGYVKDDFEKYEENDGTTEWKHGDGVVVIAKAPAGQEFEVCLDTKPNFFKFKGNASGEVESHLQYVLQTTIYYNHDASGGSQKTEVQGTYATRAAAREAAKKVLLDQEVTKESFAEYEEQDSERDEWPYGDDVLVHAVAETGENFKILVKPQPHSHQHHGCKRHGGKADPCPCEQSEGGCKCNACKHKDCGSNKRAGLYKTALTA</sequence>
<dbReference type="InParanoid" id="A0A0C3HF22"/>
<proteinExistence type="predicted"/>
<dbReference type="AlphaFoldDB" id="A0A0C3HF22"/>